<dbReference type="GO" id="GO:0006352">
    <property type="term" value="P:DNA-templated transcription initiation"/>
    <property type="evidence" value="ECO:0007669"/>
    <property type="project" value="InterPro"/>
</dbReference>
<proteinExistence type="predicted"/>
<dbReference type="Proteomes" id="UP001199424">
    <property type="component" value="Unassembled WGS sequence"/>
</dbReference>
<dbReference type="GO" id="GO:0003700">
    <property type="term" value="F:DNA-binding transcription factor activity"/>
    <property type="evidence" value="ECO:0007669"/>
    <property type="project" value="InterPro"/>
</dbReference>
<evidence type="ECO:0000313" key="2">
    <source>
        <dbReference type="EMBL" id="MCC2136877.1"/>
    </source>
</evidence>
<accession>A0AAE3DIQ3</accession>
<dbReference type="AlphaFoldDB" id="A0AAE3DIQ3"/>
<protein>
    <recommendedName>
        <fullName evidence="1">RNA polymerase sigma-70 region 4 domain-containing protein</fullName>
    </recommendedName>
</protein>
<feature type="domain" description="RNA polymerase sigma-70 region 4" evidence="1">
    <location>
        <begin position="86"/>
        <end position="123"/>
    </location>
</feature>
<comment type="caution">
    <text evidence="2">The sequence shown here is derived from an EMBL/GenBank/DDBJ whole genome shotgun (WGS) entry which is preliminary data.</text>
</comment>
<dbReference type="RefSeq" id="WP_308449236.1">
    <property type="nucleotide sequence ID" value="NZ_JAJEQC010000006.1"/>
</dbReference>
<keyword evidence="3" id="KW-1185">Reference proteome</keyword>
<dbReference type="Pfam" id="PF04545">
    <property type="entry name" value="Sigma70_r4"/>
    <property type="match status" value="1"/>
</dbReference>
<dbReference type="SUPFAM" id="SSF88659">
    <property type="entry name" value="Sigma3 and sigma4 domains of RNA polymerase sigma factors"/>
    <property type="match status" value="1"/>
</dbReference>
<reference evidence="2" key="1">
    <citation type="submission" date="2021-10" db="EMBL/GenBank/DDBJ databases">
        <title>Anaerobic single-cell dispensing facilitates the cultivation of human gut bacteria.</title>
        <authorList>
            <person name="Afrizal A."/>
        </authorList>
    </citation>
    <scope>NUCLEOTIDE SEQUENCE</scope>
    <source>
        <strain evidence="2">CLA-AA-H250</strain>
    </source>
</reference>
<evidence type="ECO:0000259" key="1">
    <source>
        <dbReference type="Pfam" id="PF04545"/>
    </source>
</evidence>
<dbReference type="InterPro" id="IPR007630">
    <property type="entry name" value="RNA_pol_sigma70_r4"/>
</dbReference>
<dbReference type="InterPro" id="IPR013324">
    <property type="entry name" value="RNA_pol_sigma_r3/r4-like"/>
</dbReference>
<dbReference type="EMBL" id="JAJEQC010000006">
    <property type="protein sequence ID" value="MCC2136877.1"/>
    <property type="molecule type" value="Genomic_DNA"/>
</dbReference>
<sequence>MTDTEFNAVKAFLSAYRYTELDLRVRRAELTRLTARKEALILEGNTDLLFHLEHAICAAKDAIRVLCTRQAEIEAAIDTVESAALREILTQHYICALDLKEIAERMHYSDRHMRRLHRKAIESVSLSAVSPFKKRGSSPRTLPLVKRI</sequence>
<organism evidence="2 3">
    <name type="scientific">Hominenteromicrobium mulieris</name>
    <dbReference type="NCBI Taxonomy" id="2885357"/>
    <lineage>
        <taxon>Bacteria</taxon>
        <taxon>Bacillati</taxon>
        <taxon>Bacillota</taxon>
        <taxon>Clostridia</taxon>
        <taxon>Eubacteriales</taxon>
        <taxon>Oscillospiraceae</taxon>
        <taxon>Hominenteromicrobium</taxon>
    </lineage>
</organism>
<name>A0AAE3DIQ3_9FIRM</name>
<evidence type="ECO:0000313" key="3">
    <source>
        <dbReference type="Proteomes" id="UP001199424"/>
    </source>
</evidence>
<gene>
    <name evidence="2" type="ORF">LKD31_07585</name>
</gene>